<evidence type="ECO:0000313" key="5">
    <source>
        <dbReference type="Proteomes" id="UP000797356"/>
    </source>
</evidence>
<dbReference type="Pfam" id="PF00076">
    <property type="entry name" value="RRM_1"/>
    <property type="match status" value="1"/>
</dbReference>
<feature type="region of interest" description="Disordered" evidence="2">
    <location>
        <begin position="659"/>
        <end position="717"/>
    </location>
</feature>
<dbReference type="SMART" id="SM00360">
    <property type="entry name" value="RRM"/>
    <property type="match status" value="1"/>
</dbReference>
<dbReference type="PANTHER" id="PTHR14738">
    <property type="entry name" value="ZINC FINGER CCCH DOMAIN-CONTAINING PROTEIN 14"/>
    <property type="match status" value="1"/>
</dbReference>
<feature type="region of interest" description="Disordered" evidence="2">
    <location>
        <begin position="386"/>
        <end position="405"/>
    </location>
</feature>
<comment type="caution">
    <text evidence="4">The sequence shown here is derived from an EMBL/GenBank/DDBJ whole genome shotgun (WGS) entry which is preliminary data.</text>
</comment>
<feature type="compositionally biased region" description="Low complexity" evidence="2">
    <location>
        <begin position="514"/>
        <end position="524"/>
    </location>
</feature>
<dbReference type="GO" id="GO:0043488">
    <property type="term" value="P:regulation of mRNA stability"/>
    <property type="evidence" value="ECO:0007669"/>
    <property type="project" value="InterPro"/>
</dbReference>
<organism evidence="4 5">
    <name type="scientific">Cocos nucifera</name>
    <name type="common">Coconut palm</name>
    <dbReference type="NCBI Taxonomy" id="13894"/>
    <lineage>
        <taxon>Eukaryota</taxon>
        <taxon>Viridiplantae</taxon>
        <taxon>Streptophyta</taxon>
        <taxon>Embryophyta</taxon>
        <taxon>Tracheophyta</taxon>
        <taxon>Spermatophyta</taxon>
        <taxon>Magnoliopsida</taxon>
        <taxon>Liliopsida</taxon>
        <taxon>Arecaceae</taxon>
        <taxon>Arecoideae</taxon>
        <taxon>Cocoseae</taxon>
        <taxon>Attaleinae</taxon>
        <taxon>Cocos</taxon>
    </lineage>
</organism>
<feature type="region of interest" description="Disordered" evidence="2">
    <location>
        <begin position="176"/>
        <end position="221"/>
    </location>
</feature>
<dbReference type="GO" id="GO:0005634">
    <property type="term" value="C:nucleus"/>
    <property type="evidence" value="ECO:0007669"/>
    <property type="project" value="TreeGrafter"/>
</dbReference>
<protein>
    <recommendedName>
        <fullName evidence="3">RRM domain-containing protein</fullName>
    </recommendedName>
</protein>
<dbReference type="PROSITE" id="PS50102">
    <property type="entry name" value="RRM"/>
    <property type="match status" value="1"/>
</dbReference>
<reference evidence="4" key="1">
    <citation type="journal article" date="2017" name="Gigascience">
        <title>The genome draft of coconut (Cocos nucifera).</title>
        <authorList>
            <person name="Xiao Y."/>
            <person name="Xu P."/>
            <person name="Fan H."/>
            <person name="Baudouin L."/>
            <person name="Xia W."/>
            <person name="Bocs S."/>
            <person name="Xu J."/>
            <person name="Li Q."/>
            <person name="Guo A."/>
            <person name="Zhou L."/>
            <person name="Li J."/>
            <person name="Wu Y."/>
            <person name="Ma Z."/>
            <person name="Armero A."/>
            <person name="Issali A.E."/>
            <person name="Liu N."/>
            <person name="Peng M."/>
            <person name="Yang Y."/>
        </authorList>
    </citation>
    <scope>NUCLEOTIDE SEQUENCE</scope>
    <source>
        <tissue evidence="4">Spear leaf of Hainan Tall coconut</tissue>
    </source>
</reference>
<dbReference type="SUPFAM" id="SSF54928">
    <property type="entry name" value="RNA-binding domain, RBD"/>
    <property type="match status" value="1"/>
</dbReference>
<feature type="region of interest" description="Disordered" evidence="2">
    <location>
        <begin position="235"/>
        <end position="274"/>
    </location>
</feature>
<evidence type="ECO:0000259" key="3">
    <source>
        <dbReference type="PROSITE" id="PS50102"/>
    </source>
</evidence>
<dbReference type="InterPro" id="IPR012677">
    <property type="entry name" value="Nucleotide-bd_a/b_plait_sf"/>
</dbReference>
<proteinExistence type="predicted"/>
<dbReference type="GO" id="GO:0005737">
    <property type="term" value="C:cytoplasm"/>
    <property type="evidence" value="ECO:0007669"/>
    <property type="project" value="TreeGrafter"/>
</dbReference>
<feature type="domain" description="RRM" evidence="3">
    <location>
        <begin position="533"/>
        <end position="610"/>
    </location>
</feature>
<feature type="region of interest" description="Disordered" evidence="2">
    <location>
        <begin position="505"/>
        <end position="524"/>
    </location>
</feature>
<sequence>MDGPDRAGDGRTFKVNFTAEGVSKLWDRVEEKLKEFMGDYTDDTLVEYVIVLLRNGRCKAEARKELDVFLGDDSVTFVSWLWDHLSSNLYLYVQPQEPFSDEVVRTGSISNQLLGRHNSQQEHLTGSVQTDCEYEREKSTKVSRSRHNREWKGLLQEDTEVSPLRSFVTEILHSEEKTDCRTNLDRRSHSPEPQVHKKRSREDGRQQTKRQSASHPMIGAPSRLLQFAVRDAVRTVQQSGSETEPAPKRLRSVVSTAPTDSVQDKRTQSTKSVARVPGALSSALKAAAEAAEDAIKVGPSCSVFDRLGHGIDTVEPVNQSSDFRAPDIEDGEYEDFDQVSASNHVGYHERSDYNKKFAGNMTMADKETGMDDDSALDNDGYDGGGIVRHRGSDASRSASSAHKDKKSLMVECSVAQNADEVVRKRRVMDQDAPASSVAMTSSKIVNISVNVNTWKPPHYQMPRDVAEAENRMPIEKSEIDEGKPNVRLPKQNDATMAKNIKEMERADVQESQRTTLTSGSYTTGLPSDGVDSRTLFVSNVHFAATKDGLSRHFNKFGAVLKVIIVTDAATGQPTGSAYVEFLKKESAELALSLNCTSFMSRILKVVRSSSRETSPMLGWPLISQGSPFASRLARIPYPRGAIAGAFRARLPVKSGARSLQWKREASTAQPTKGTKGPSNSSLSSRNSVLSPTARSLTYTRTEPKADANSGPACSYSK</sequence>
<keyword evidence="1" id="KW-0694">RNA-binding</keyword>
<dbReference type="InterPro" id="IPR040366">
    <property type="entry name" value="Nab2/ZC3H14"/>
</dbReference>
<evidence type="ECO:0000256" key="2">
    <source>
        <dbReference type="SAM" id="MobiDB-lite"/>
    </source>
</evidence>
<dbReference type="InterPro" id="IPR000504">
    <property type="entry name" value="RRM_dom"/>
</dbReference>
<accession>A0A8K0HW76</accession>
<feature type="compositionally biased region" description="Low complexity" evidence="2">
    <location>
        <begin position="678"/>
        <end position="690"/>
    </location>
</feature>
<dbReference type="FunFam" id="3.30.70.330:FF:000616">
    <property type="entry name" value="RNA binding (RRM/RBD/RNP motifs) family protein"/>
    <property type="match status" value="1"/>
</dbReference>
<dbReference type="OrthoDB" id="4726at2759"/>
<dbReference type="Gene3D" id="3.30.70.330">
    <property type="match status" value="1"/>
</dbReference>
<reference evidence="4" key="2">
    <citation type="submission" date="2019-07" db="EMBL/GenBank/DDBJ databases">
        <authorList>
            <person name="Yang Y."/>
            <person name="Bocs S."/>
            <person name="Baudouin L."/>
        </authorList>
    </citation>
    <scope>NUCLEOTIDE SEQUENCE</scope>
    <source>
        <tissue evidence="4">Spear leaf of Hainan Tall coconut</tissue>
    </source>
</reference>
<dbReference type="InterPro" id="IPR002483">
    <property type="entry name" value="PWI_dom"/>
</dbReference>
<dbReference type="Gene3D" id="1.20.1390.10">
    <property type="entry name" value="PWI domain"/>
    <property type="match status" value="1"/>
</dbReference>
<keyword evidence="5" id="KW-1185">Reference proteome</keyword>
<dbReference type="Pfam" id="PF01480">
    <property type="entry name" value="PWI"/>
    <property type="match status" value="1"/>
</dbReference>
<dbReference type="Proteomes" id="UP000797356">
    <property type="component" value="Chromosome 1"/>
</dbReference>
<dbReference type="EMBL" id="CM017872">
    <property type="protein sequence ID" value="KAG1327274.1"/>
    <property type="molecule type" value="Genomic_DNA"/>
</dbReference>
<name>A0A8K0HW76_COCNU</name>
<dbReference type="PANTHER" id="PTHR14738:SF32">
    <property type="entry name" value="RNA BINDING (RRM_RBD_RNP MOTIFS) FAMILY PROTEIN"/>
    <property type="match status" value="1"/>
</dbReference>
<evidence type="ECO:0000256" key="1">
    <source>
        <dbReference type="PROSITE-ProRule" id="PRU00176"/>
    </source>
</evidence>
<evidence type="ECO:0000313" key="4">
    <source>
        <dbReference type="EMBL" id="KAG1327274.1"/>
    </source>
</evidence>
<feature type="compositionally biased region" description="Basic and acidic residues" evidence="2">
    <location>
        <begin position="176"/>
        <end position="190"/>
    </location>
</feature>
<gene>
    <name evidence="4" type="ORF">COCNU_01G012080</name>
</gene>
<dbReference type="InterPro" id="IPR035979">
    <property type="entry name" value="RBD_domain_sf"/>
</dbReference>
<dbReference type="GO" id="GO:0008143">
    <property type="term" value="F:poly(A) binding"/>
    <property type="evidence" value="ECO:0007669"/>
    <property type="project" value="InterPro"/>
</dbReference>
<dbReference type="AlphaFoldDB" id="A0A8K0HW76"/>